<protein>
    <submittedName>
        <fullName evidence="1">Uncharacterized protein</fullName>
    </submittedName>
</protein>
<proteinExistence type="predicted"/>
<name>K1L740_CECL9</name>
<dbReference type="EMBL" id="AMGM01000007">
    <property type="protein sequence ID" value="EKB50576.1"/>
    <property type="molecule type" value="Genomic_DNA"/>
</dbReference>
<dbReference type="Proteomes" id="UP000004478">
    <property type="component" value="Unassembled WGS sequence"/>
</dbReference>
<sequence>MKNSFLKNSILKTVAFPVIVLLGINFGIQANDEGLEDGTSTCADSCESDDFKVCSIAATDANGHPITVLCHFMKKK</sequence>
<evidence type="ECO:0000313" key="2">
    <source>
        <dbReference type="Proteomes" id="UP000004478"/>
    </source>
</evidence>
<reference evidence="1 2" key="1">
    <citation type="journal article" date="2012" name="J. Bacteriol.">
        <title>Draft Genome Sequence of Cecembia lonarensis Strain LW9T, Isolated from Lonar Lake, a Haloalkaline Lake in India.</title>
        <authorList>
            <person name="Shivaji S."/>
            <person name="Ara S."/>
            <person name="Singh A."/>
            <person name="Pinnaka A.K."/>
        </authorList>
    </citation>
    <scope>NUCLEOTIDE SEQUENCE [LARGE SCALE GENOMIC DNA]</scope>
    <source>
        <strain evidence="1 2">LW9</strain>
    </source>
</reference>
<dbReference type="AlphaFoldDB" id="K1L740"/>
<gene>
    <name evidence="1" type="ORF">B879_00779</name>
</gene>
<organism evidence="1 2">
    <name type="scientific">Cecembia lonarensis (strain CCUG 58316 / KCTC 22772 / LW9)</name>
    <dbReference type="NCBI Taxonomy" id="1225176"/>
    <lineage>
        <taxon>Bacteria</taxon>
        <taxon>Pseudomonadati</taxon>
        <taxon>Bacteroidota</taxon>
        <taxon>Cytophagia</taxon>
        <taxon>Cytophagales</taxon>
        <taxon>Cyclobacteriaceae</taxon>
        <taxon>Cecembia</taxon>
    </lineage>
</organism>
<accession>K1L740</accession>
<evidence type="ECO:0000313" key="1">
    <source>
        <dbReference type="EMBL" id="EKB50576.1"/>
    </source>
</evidence>
<keyword evidence="2" id="KW-1185">Reference proteome</keyword>
<dbReference type="RefSeq" id="WP_009183823.1">
    <property type="nucleotide sequence ID" value="NZ_AMGM01000007.1"/>
</dbReference>
<comment type="caution">
    <text evidence="1">The sequence shown here is derived from an EMBL/GenBank/DDBJ whole genome shotgun (WGS) entry which is preliminary data.</text>
</comment>